<dbReference type="OrthoDB" id="74183at2759"/>
<dbReference type="AlphaFoldDB" id="A0A834XW11"/>
<dbReference type="InterPro" id="IPR007471">
    <property type="entry name" value="N-end_Aminoacyl_Trfase_N"/>
</dbReference>
<dbReference type="PANTHER" id="PTHR21367">
    <property type="entry name" value="ARGININE-TRNA-PROTEIN TRANSFERASE 1"/>
    <property type="match status" value="1"/>
</dbReference>
<keyword evidence="3 5" id="KW-0833">Ubl conjugation pathway</keyword>
<evidence type="ECO:0000256" key="3">
    <source>
        <dbReference type="ARBA" id="ARBA00022786"/>
    </source>
</evidence>
<evidence type="ECO:0000313" key="10">
    <source>
        <dbReference type="Proteomes" id="UP000639338"/>
    </source>
</evidence>
<dbReference type="EC" id="2.3.2.8" evidence="5"/>
<comment type="caution">
    <text evidence="9">The sequence shown here is derived from an EMBL/GenBank/DDBJ whole genome shotgun (WGS) entry which is preliminary data.</text>
</comment>
<accession>A0A834XW11</accession>
<dbReference type="InterPro" id="IPR030700">
    <property type="entry name" value="N-end_Aminoacyl_Trfase"/>
</dbReference>
<keyword evidence="4 5" id="KW-0012">Acyltransferase</keyword>
<comment type="function">
    <text evidence="5">Involved in the post-translational conjugation of arginine to the N-terminal aspartate or glutamate of a protein. This arginylation is required for degradation of the protein via the ubiquitin pathway.</text>
</comment>
<feature type="domain" description="N-end rule aminoacyl transferase C-terminal" evidence="8">
    <location>
        <begin position="278"/>
        <end position="416"/>
    </location>
</feature>
<dbReference type="GO" id="GO:0004057">
    <property type="term" value="F:arginyl-tRNA--protein transferase activity"/>
    <property type="evidence" value="ECO:0007669"/>
    <property type="project" value="UniProtKB-EC"/>
</dbReference>
<evidence type="ECO:0000256" key="4">
    <source>
        <dbReference type="ARBA" id="ARBA00023315"/>
    </source>
</evidence>
<evidence type="ECO:0000313" key="9">
    <source>
        <dbReference type="EMBL" id="KAF7992199.1"/>
    </source>
</evidence>
<feature type="region of interest" description="Disordered" evidence="6">
    <location>
        <begin position="167"/>
        <end position="195"/>
    </location>
</feature>
<feature type="domain" description="N-end aminoacyl transferase N-terminal" evidence="7">
    <location>
        <begin position="21"/>
        <end position="91"/>
    </location>
</feature>
<evidence type="ECO:0000259" key="8">
    <source>
        <dbReference type="Pfam" id="PF04377"/>
    </source>
</evidence>
<dbReference type="SUPFAM" id="SSF55729">
    <property type="entry name" value="Acyl-CoA N-acyltransferases (Nat)"/>
    <property type="match status" value="1"/>
</dbReference>
<dbReference type="GO" id="GO:0005737">
    <property type="term" value="C:cytoplasm"/>
    <property type="evidence" value="ECO:0007669"/>
    <property type="project" value="TreeGrafter"/>
</dbReference>
<name>A0A834XW11_APHGI</name>
<proteinExistence type="inferred from homology"/>
<reference evidence="9 10" key="1">
    <citation type="submission" date="2020-08" db="EMBL/GenBank/DDBJ databases">
        <title>Aphidius gifuensis genome sequencing and assembly.</title>
        <authorList>
            <person name="Du Z."/>
        </authorList>
    </citation>
    <scope>NUCLEOTIDE SEQUENCE [LARGE SCALE GENOMIC DNA]</scope>
    <source>
        <strain evidence="9">YNYX2018</strain>
        <tissue evidence="9">Adults</tissue>
    </source>
</reference>
<evidence type="ECO:0000259" key="7">
    <source>
        <dbReference type="Pfam" id="PF04376"/>
    </source>
</evidence>
<keyword evidence="2 5" id="KW-0808">Transferase</keyword>
<comment type="similarity">
    <text evidence="1 5">Belongs to the R-transferase family.</text>
</comment>
<evidence type="ECO:0000256" key="2">
    <source>
        <dbReference type="ARBA" id="ARBA00022679"/>
    </source>
</evidence>
<dbReference type="InterPro" id="IPR016181">
    <property type="entry name" value="Acyl_CoA_acyltransferase"/>
</dbReference>
<keyword evidence="10" id="KW-1185">Reference proteome</keyword>
<sequence>METPTFSVVEFYYNEVPVKRKCGYCKSTNGSQRDGMWAHTLTVQDYQNLIDRGWRRSGSYCYKPANDQSCCPLYTIRCEALNFTASKSNKKIIKKMTKFLLKDDKTNNKINNKNLNVINNCDIIESEFHEHKNIISQRDDEKNNIFKNINIKNDDDDNKLLSNDKPSSSGIIKIDNNTQINNNDQDNNNKNNKKIFNPLKNDNLIKKAKLIRIERARKRLLSKGKSIEEIDEFYSKKKQKNSCKSIEELLATVVGNKNKLELKLVRVSTEEFMETLDESVALFEKYQIAIHNDPDDCDKNAFLNFLGKSPLQHYAPESGPPLGYGSFHQQYWLNDKLMAVGVIDILPSCISSVYFFYDPEYSFLSLGTYSSFVEIKLVRELNKTVPDLKYYYMGYYIHTIPKMKYKAKMKPSSLLCPETYIWCDINRCLTKLDLNKYSRFNDDDSVIDENGQLNTEDIMKVRCYYGRRRFYEDVQTIRRMTSSEINDIHEIRAYAKLVGKKCAHSMCLYLAQ</sequence>
<dbReference type="EMBL" id="JACMRX010000003">
    <property type="protein sequence ID" value="KAF7992199.1"/>
    <property type="molecule type" value="Genomic_DNA"/>
</dbReference>
<dbReference type="PANTHER" id="PTHR21367:SF1">
    <property type="entry name" value="ARGINYL-TRNA--PROTEIN TRANSFERASE 1"/>
    <property type="match status" value="1"/>
</dbReference>
<dbReference type="PIRSF" id="PIRSF037207">
    <property type="entry name" value="ATE1_euk"/>
    <property type="match status" value="1"/>
</dbReference>
<dbReference type="Pfam" id="PF04376">
    <property type="entry name" value="ATE_N"/>
    <property type="match status" value="1"/>
</dbReference>
<dbReference type="Proteomes" id="UP000639338">
    <property type="component" value="Unassembled WGS sequence"/>
</dbReference>
<dbReference type="Pfam" id="PF04377">
    <property type="entry name" value="ATE_C"/>
    <property type="match status" value="1"/>
</dbReference>
<gene>
    <name evidence="9" type="ORF">HCN44_001524</name>
</gene>
<protein>
    <recommendedName>
        <fullName evidence="5">Arginyl-tRNA--protein transferase 1</fullName>
        <shortName evidence="5">Arginyltransferase 1</shortName>
        <shortName evidence="5">R-transferase 1</shortName>
        <ecNumber evidence="5">2.3.2.8</ecNumber>
    </recommendedName>
    <alternativeName>
        <fullName evidence="5">Arginine-tRNA--protein transferase 1</fullName>
    </alternativeName>
</protein>
<evidence type="ECO:0000256" key="1">
    <source>
        <dbReference type="ARBA" id="ARBA00009991"/>
    </source>
</evidence>
<organism evidence="9 10">
    <name type="scientific">Aphidius gifuensis</name>
    <name type="common">Parasitoid wasp</name>
    <dbReference type="NCBI Taxonomy" id="684658"/>
    <lineage>
        <taxon>Eukaryota</taxon>
        <taxon>Metazoa</taxon>
        <taxon>Ecdysozoa</taxon>
        <taxon>Arthropoda</taxon>
        <taxon>Hexapoda</taxon>
        <taxon>Insecta</taxon>
        <taxon>Pterygota</taxon>
        <taxon>Neoptera</taxon>
        <taxon>Endopterygota</taxon>
        <taxon>Hymenoptera</taxon>
        <taxon>Apocrita</taxon>
        <taxon>Ichneumonoidea</taxon>
        <taxon>Braconidae</taxon>
        <taxon>Aphidiinae</taxon>
        <taxon>Aphidius</taxon>
    </lineage>
</organism>
<dbReference type="InterPro" id="IPR017137">
    <property type="entry name" value="Arg-tRNA-P_Trfase_1_euk"/>
</dbReference>
<evidence type="ECO:0000256" key="6">
    <source>
        <dbReference type="SAM" id="MobiDB-lite"/>
    </source>
</evidence>
<comment type="catalytic activity">
    <reaction evidence="5">
        <text>an N-terminal L-alpha-aminoacyl-[protein] + L-arginyl-tRNA(Arg) = an N-terminal L-arginyl-L-aminoacyl-[protein] + tRNA(Arg) + H(+)</text>
        <dbReference type="Rhea" id="RHEA:10208"/>
        <dbReference type="Rhea" id="RHEA-COMP:9658"/>
        <dbReference type="Rhea" id="RHEA-COMP:9673"/>
        <dbReference type="Rhea" id="RHEA-COMP:10636"/>
        <dbReference type="Rhea" id="RHEA-COMP:10638"/>
        <dbReference type="ChEBI" id="CHEBI:15378"/>
        <dbReference type="ChEBI" id="CHEBI:78442"/>
        <dbReference type="ChEBI" id="CHEBI:78513"/>
        <dbReference type="ChEBI" id="CHEBI:78597"/>
        <dbReference type="ChEBI" id="CHEBI:83562"/>
        <dbReference type="EC" id="2.3.2.8"/>
    </reaction>
</comment>
<evidence type="ECO:0000256" key="5">
    <source>
        <dbReference type="PIRNR" id="PIRNR037207"/>
    </source>
</evidence>
<dbReference type="InterPro" id="IPR007472">
    <property type="entry name" value="N-end_Aminoacyl_Trfase_C"/>
</dbReference>